<feature type="transmembrane region" description="Helical" evidence="1">
    <location>
        <begin position="93"/>
        <end position="112"/>
    </location>
</feature>
<proteinExistence type="predicted"/>
<feature type="transmembrane region" description="Helical" evidence="1">
    <location>
        <begin position="187"/>
        <end position="209"/>
    </location>
</feature>
<dbReference type="GO" id="GO:0016747">
    <property type="term" value="F:acyltransferase activity, transferring groups other than amino-acyl groups"/>
    <property type="evidence" value="ECO:0007669"/>
    <property type="project" value="InterPro"/>
</dbReference>
<dbReference type="InterPro" id="IPR050879">
    <property type="entry name" value="Acyltransferase_3"/>
</dbReference>
<feature type="transmembrane region" description="Helical" evidence="1">
    <location>
        <begin position="132"/>
        <end position="151"/>
    </location>
</feature>
<feature type="transmembrane region" description="Helical" evidence="1">
    <location>
        <begin position="48"/>
        <end position="72"/>
    </location>
</feature>
<feature type="transmembrane region" description="Helical" evidence="1">
    <location>
        <begin position="288"/>
        <end position="313"/>
    </location>
</feature>
<organism evidence="3 4">
    <name type="scientific">Yersinia enterocolitica</name>
    <dbReference type="NCBI Taxonomy" id="630"/>
    <lineage>
        <taxon>Bacteria</taxon>
        <taxon>Pseudomonadati</taxon>
        <taxon>Pseudomonadota</taxon>
        <taxon>Gammaproteobacteria</taxon>
        <taxon>Enterobacterales</taxon>
        <taxon>Yersiniaceae</taxon>
        <taxon>Yersinia</taxon>
    </lineage>
</organism>
<keyword evidence="1" id="KW-0472">Membrane</keyword>
<keyword evidence="1" id="KW-1133">Transmembrane helix</keyword>
<gene>
    <name evidence="3" type="ORF">ERS137941_04144</name>
</gene>
<sequence length="363" mass="40973">MITNSNATRVTHIDGIRGAASLAVVASHFFWQVLGTVVPEIRNPISAFFMNGGCAVIIFFILSGDSLSISFFKNRDEKKLLPIFLKRHLRLSFIILIISLAVMASMKLGLTYNKEAAVVLSSETWLGEFLNFEAGLSNAITFAISNVYVGIGNDYNPFFWTMSFELLGSFFVILFCYSYNHIKNPDLIAAVCYTIFAIAGSYLALFFIGMLFAKFRQDGFFDRMEKRMGLIYNSILIIIVALLISFIATQAYLYNRTILARLYFFLCPIMIALVYSHSGLKKFFSSRALLFLGSVSYPLYAVHFVVITTFFSYIVATYPLDRNGFLILSTVSVLVSLVLAYLLELIERVYLRGLNKQVLKIIK</sequence>
<reference evidence="3 4" key="1">
    <citation type="submission" date="2015-03" db="EMBL/GenBank/DDBJ databases">
        <authorList>
            <person name="Murphy D."/>
        </authorList>
    </citation>
    <scope>NUCLEOTIDE SEQUENCE [LARGE SCALE GENOMIC DNA]</scope>
    <source>
        <strain evidence="3 4">IP26249</strain>
    </source>
</reference>
<dbReference type="PANTHER" id="PTHR23028">
    <property type="entry name" value="ACETYLTRANSFERASE"/>
    <property type="match status" value="1"/>
</dbReference>
<dbReference type="PANTHER" id="PTHR23028:SF134">
    <property type="entry name" value="PUTATIVE (AFU_ORTHOLOGUE AFUA_4G08520)-RELATED"/>
    <property type="match status" value="1"/>
</dbReference>
<keyword evidence="1" id="KW-0812">Transmembrane</keyword>
<evidence type="ECO:0000259" key="2">
    <source>
        <dbReference type="Pfam" id="PF01757"/>
    </source>
</evidence>
<dbReference type="AlphaFoldDB" id="A0A0H5HAK2"/>
<evidence type="ECO:0000313" key="4">
    <source>
        <dbReference type="Proteomes" id="UP000048841"/>
    </source>
</evidence>
<dbReference type="EMBL" id="CGBR01000062">
    <property type="protein sequence ID" value="CFQ76940.1"/>
    <property type="molecule type" value="Genomic_DNA"/>
</dbReference>
<dbReference type="Pfam" id="PF01757">
    <property type="entry name" value="Acyl_transf_3"/>
    <property type="match status" value="1"/>
</dbReference>
<name>A0A0H5HAK2_YEREN</name>
<feature type="transmembrane region" description="Helical" evidence="1">
    <location>
        <begin position="258"/>
        <end position="276"/>
    </location>
</feature>
<feature type="transmembrane region" description="Helical" evidence="1">
    <location>
        <begin position="158"/>
        <end position="181"/>
    </location>
</feature>
<feature type="transmembrane region" description="Helical" evidence="1">
    <location>
        <begin position="325"/>
        <end position="346"/>
    </location>
</feature>
<evidence type="ECO:0000313" key="3">
    <source>
        <dbReference type="EMBL" id="CFQ76940.1"/>
    </source>
</evidence>
<protein>
    <submittedName>
        <fullName evidence="3">Predicted membrane protein</fullName>
    </submittedName>
</protein>
<dbReference type="InterPro" id="IPR002656">
    <property type="entry name" value="Acyl_transf_3_dom"/>
</dbReference>
<dbReference type="Proteomes" id="UP000048841">
    <property type="component" value="Unassembled WGS sequence"/>
</dbReference>
<accession>A0A0H5HAK2</accession>
<feature type="domain" description="Acyltransferase 3" evidence="2">
    <location>
        <begin position="13"/>
        <end position="343"/>
    </location>
</feature>
<feature type="transmembrane region" description="Helical" evidence="1">
    <location>
        <begin position="230"/>
        <end position="252"/>
    </location>
</feature>
<dbReference type="RefSeq" id="WP_023160332.1">
    <property type="nucleotide sequence ID" value="NZ_CGBR01000062.1"/>
</dbReference>
<evidence type="ECO:0000256" key="1">
    <source>
        <dbReference type="SAM" id="Phobius"/>
    </source>
</evidence>